<keyword evidence="9" id="KW-0378">Hydrolase</keyword>
<dbReference type="SUPFAM" id="SSF48613">
    <property type="entry name" value="Heme oxygenase-like"/>
    <property type="match status" value="1"/>
</dbReference>
<dbReference type="NCBIfam" id="TIGR04306">
    <property type="entry name" value="salvage_TenA"/>
    <property type="match status" value="1"/>
</dbReference>
<dbReference type="PANTHER" id="PTHR43198:SF2">
    <property type="entry name" value="SI:CH1073-67J19.1-RELATED"/>
    <property type="match status" value="1"/>
</dbReference>
<dbReference type="InterPro" id="IPR027574">
    <property type="entry name" value="Thiaminase_II"/>
</dbReference>
<proteinExistence type="inferred from homology"/>
<evidence type="ECO:0000313" key="12">
    <source>
        <dbReference type="Proteomes" id="UP000183816"/>
    </source>
</evidence>
<dbReference type="CDD" id="cd19360">
    <property type="entry name" value="TenA_C_SaTenA-like"/>
    <property type="match status" value="1"/>
</dbReference>
<comment type="similarity">
    <text evidence="3 9">Belongs to the TenA family.</text>
</comment>
<comment type="pathway">
    <text evidence="2 9">Cofactor biosynthesis; thiamine diphosphate biosynthesis.</text>
</comment>
<organism evidence="11 12">
    <name type="scientific">Streptococcus equinus</name>
    <name type="common">Streptococcus bovis</name>
    <dbReference type="NCBI Taxonomy" id="1335"/>
    <lineage>
        <taxon>Bacteria</taxon>
        <taxon>Bacillati</taxon>
        <taxon>Bacillota</taxon>
        <taxon>Bacilli</taxon>
        <taxon>Lactobacillales</taxon>
        <taxon>Streptococcaceae</taxon>
        <taxon>Streptococcus</taxon>
    </lineage>
</organism>
<comment type="catalytic activity">
    <reaction evidence="1 9">
        <text>4-amino-5-aminomethyl-2-methylpyrimidine + H2O = 4-amino-5-hydroxymethyl-2-methylpyrimidine + NH4(+)</text>
        <dbReference type="Rhea" id="RHEA:31799"/>
        <dbReference type="ChEBI" id="CHEBI:15377"/>
        <dbReference type="ChEBI" id="CHEBI:16892"/>
        <dbReference type="ChEBI" id="CHEBI:28938"/>
        <dbReference type="ChEBI" id="CHEBI:63416"/>
        <dbReference type="EC" id="3.5.99.2"/>
    </reaction>
</comment>
<evidence type="ECO:0000256" key="6">
    <source>
        <dbReference type="ARBA" id="ARBA00013647"/>
    </source>
</evidence>
<dbReference type="Gene3D" id="3.40.50.1000">
    <property type="entry name" value="HAD superfamily/HAD-like"/>
    <property type="match status" value="1"/>
</dbReference>
<dbReference type="GO" id="GO:0050334">
    <property type="term" value="F:thiaminase activity"/>
    <property type="evidence" value="ECO:0007669"/>
    <property type="project" value="UniProtKB-EC"/>
</dbReference>
<feature type="domain" description="Thiaminase-2/PQQC" evidence="10">
    <location>
        <begin position="238"/>
        <end position="437"/>
    </location>
</feature>
<dbReference type="PANTHER" id="PTHR43198">
    <property type="entry name" value="BIFUNCTIONAL TH2 PROTEIN"/>
    <property type="match status" value="1"/>
</dbReference>
<evidence type="ECO:0000313" key="11">
    <source>
        <dbReference type="EMBL" id="SDO58393.1"/>
    </source>
</evidence>
<dbReference type="Pfam" id="PF03070">
    <property type="entry name" value="TENA_THI-4"/>
    <property type="match status" value="1"/>
</dbReference>
<dbReference type="InterPro" id="IPR023214">
    <property type="entry name" value="HAD_sf"/>
</dbReference>
<keyword evidence="7 9" id="KW-0784">Thiamine biosynthesis</keyword>
<gene>
    <name evidence="11" type="ORF">SAMN05216347_101479</name>
</gene>
<dbReference type="SFLD" id="SFLDG01129">
    <property type="entry name" value="C1.5:_HAD__Beta-PGM__Phosphata"/>
    <property type="match status" value="1"/>
</dbReference>
<evidence type="ECO:0000256" key="8">
    <source>
        <dbReference type="ARBA" id="ARBA00048337"/>
    </source>
</evidence>
<evidence type="ECO:0000256" key="3">
    <source>
        <dbReference type="ARBA" id="ARBA00010264"/>
    </source>
</evidence>
<dbReference type="AlphaFoldDB" id="A0A1H0KRI7"/>
<evidence type="ECO:0000256" key="9">
    <source>
        <dbReference type="RuleBase" id="RU363093"/>
    </source>
</evidence>
<dbReference type="InterPro" id="IPR050967">
    <property type="entry name" value="Thiamine_Salvage_TenA"/>
</dbReference>
<evidence type="ECO:0000256" key="2">
    <source>
        <dbReference type="ARBA" id="ARBA00004948"/>
    </source>
</evidence>
<dbReference type="SUPFAM" id="SSF56784">
    <property type="entry name" value="HAD-like"/>
    <property type="match status" value="1"/>
</dbReference>
<dbReference type="GO" id="GO:0009228">
    <property type="term" value="P:thiamine biosynthetic process"/>
    <property type="evidence" value="ECO:0007669"/>
    <property type="project" value="UniProtKB-KW"/>
</dbReference>
<evidence type="ECO:0000256" key="4">
    <source>
        <dbReference type="ARBA" id="ARBA00011881"/>
    </source>
</evidence>
<dbReference type="InterPro" id="IPR036412">
    <property type="entry name" value="HAD-like_sf"/>
</dbReference>
<dbReference type="GO" id="GO:0005829">
    <property type="term" value="C:cytosol"/>
    <property type="evidence" value="ECO:0007669"/>
    <property type="project" value="TreeGrafter"/>
</dbReference>
<accession>A0A1H0KRI7</accession>
<evidence type="ECO:0000256" key="5">
    <source>
        <dbReference type="ARBA" id="ARBA00012684"/>
    </source>
</evidence>
<dbReference type="InterPro" id="IPR041492">
    <property type="entry name" value="HAD_2"/>
</dbReference>
<evidence type="ECO:0000256" key="1">
    <source>
        <dbReference type="ARBA" id="ARBA00001881"/>
    </source>
</evidence>
<protein>
    <recommendedName>
        <fullName evidence="6 9">Aminopyrimidine aminohydrolase</fullName>
        <ecNumber evidence="5 9">3.5.99.2</ecNumber>
    </recommendedName>
</protein>
<dbReference type="SFLD" id="SFLDS00003">
    <property type="entry name" value="Haloacid_Dehalogenase"/>
    <property type="match status" value="1"/>
</dbReference>
<comment type="catalytic activity">
    <reaction evidence="8 9">
        <text>thiamine + H2O = 5-(2-hydroxyethyl)-4-methylthiazole + 4-amino-5-hydroxymethyl-2-methylpyrimidine + H(+)</text>
        <dbReference type="Rhea" id="RHEA:17509"/>
        <dbReference type="ChEBI" id="CHEBI:15377"/>
        <dbReference type="ChEBI" id="CHEBI:15378"/>
        <dbReference type="ChEBI" id="CHEBI:16892"/>
        <dbReference type="ChEBI" id="CHEBI:17957"/>
        <dbReference type="ChEBI" id="CHEBI:18385"/>
        <dbReference type="EC" id="3.5.99.2"/>
    </reaction>
</comment>
<dbReference type="GO" id="GO:0009229">
    <property type="term" value="P:thiamine diphosphate biosynthetic process"/>
    <property type="evidence" value="ECO:0007669"/>
    <property type="project" value="UniProtKB-UniPathway"/>
</dbReference>
<dbReference type="OrthoDB" id="34166at2"/>
<evidence type="ECO:0000256" key="7">
    <source>
        <dbReference type="ARBA" id="ARBA00022977"/>
    </source>
</evidence>
<dbReference type="EMBL" id="FNJK01000001">
    <property type="protein sequence ID" value="SDO58393.1"/>
    <property type="molecule type" value="Genomic_DNA"/>
</dbReference>
<dbReference type="Gene3D" id="1.20.910.10">
    <property type="entry name" value="Heme oxygenase-like"/>
    <property type="match status" value="1"/>
</dbReference>
<name>A0A1H0KRI7_STREI</name>
<reference evidence="11 12" key="1">
    <citation type="submission" date="2016-10" db="EMBL/GenBank/DDBJ databases">
        <authorList>
            <person name="de Groot N.N."/>
        </authorList>
    </citation>
    <scope>NUCLEOTIDE SEQUENCE [LARGE SCALE GENOMIC DNA]</scope>
    <source>
        <strain evidence="11 12">Sb04</strain>
    </source>
</reference>
<dbReference type="InterPro" id="IPR016084">
    <property type="entry name" value="Haem_Oase-like_multi-hlx"/>
</dbReference>
<dbReference type="EC" id="3.5.99.2" evidence="5 9"/>
<comment type="subunit">
    <text evidence="4">Homotetramer.</text>
</comment>
<dbReference type="UniPathway" id="UPA00060"/>
<evidence type="ECO:0000259" key="10">
    <source>
        <dbReference type="Pfam" id="PF03070"/>
    </source>
</evidence>
<dbReference type="Pfam" id="PF13419">
    <property type="entry name" value="HAD_2"/>
    <property type="match status" value="1"/>
</dbReference>
<dbReference type="Proteomes" id="UP000183816">
    <property type="component" value="Unassembled WGS sequence"/>
</dbReference>
<dbReference type="InterPro" id="IPR004305">
    <property type="entry name" value="Thiaminase-2/PQQC"/>
</dbReference>
<comment type="function">
    <text evidence="9">Catalyzes an amino-pyrimidine hydrolysis reaction at the C5' of the pyrimidine moiety of thiamine compounds, a reaction that is part of a thiamine salvage pathway.</text>
</comment>
<sequence>MLPLSLKNKAEKVIFLDLDGVIFDSYGLWDEVIEQVLSHANIPYTQSIKKQLWRLNMIEAQEYLASLFAQQNVVYQAKKVKEQLVKAYQKVLLMPQAAEFLADLSREGYVIYAVTSNYDDLAKIGLESKGVLKYFFKIYSCIEEGFADKTKDFFRNLLEKEGLKSEQIIYLEDSVRNLEEAARCGIKGIYLSNTDNPQDNQGQRFYTIRCLNDFKKLVKEEKMINEMKERSLIFVDKIYQDEFIQNMIAGNLSKEAVCHYLKADAIYLEKFADIYAQLFARIPDKASKNFFLSQIDFIFNHEVGAHHILAEAAGRDYHDIIEDKAWYPSSDHYIKHMYYQLYQDNPSYILAAMLPCPWIYQQVAQKALASGKIADENPFKTWFEFYAGDGATSCLPTYFDLLKRYSKQLPEENKKEVIRVFLESCQHERNFFQMAVDQEEWPEEVRNV</sequence>